<keyword evidence="7" id="KW-1185">Reference proteome</keyword>
<gene>
    <name evidence="6" type="ORF">CALVIDRAFT_561453</name>
    <name evidence="5" type="ORF">CALVIDRAFT_569882</name>
</gene>
<keyword evidence="2" id="KW-0223">Dioxygenase</keyword>
<reference evidence="5 7" key="1">
    <citation type="journal article" date="2016" name="Mol. Biol. Evol.">
        <title>Comparative Genomics of Early-Diverging Mushroom-Forming Fungi Provides Insights into the Origins of Lignocellulose Decay Capabilities.</title>
        <authorList>
            <person name="Nagy L.G."/>
            <person name="Riley R."/>
            <person name="Tritt A."/>
            <person name="Adam C."/>
            <person name="Daum C."/>
            <person name="Floudas D."/>
            <person name="Sun H."/>
            <person name="Yadav J.S."/>
            <person name="Pangilinan J."/>
            <person name="Larsson K.H."/>
            <person name="Matsuura K."/>
            <person name="Barry K."/>
            <person name="Labutti K."/>
            <person name="Kuo R."/>
            <person name="Ohm R.A."/>
            <person name="Bhattacharya S.S."/>
            <person name="Shirouzu T."/>
            <person name="Yoshinaga Y."/>
            <person name="Martin F.M."/>
            <person name="Grigoriev I.V."/>
            <person name="Hibbett D.S."/>
        </authorList>
    </citation>
    <scope>NUCLEOTIDE SEQUENCE [LARGE SCALE GENOMIC DNA]</scope>
    <source>
        <strain evidence="5 7">TUFC12733</strain>
    </source>
</reference>
<evidence type="ECO:0000313" key="7">
    <source>
        <dbReference type="Proteomes" id="UP000076738"/>
    </source>
</evidence>
<dbReference type="Proteomes" id="UP000076738">
    <property type="component" value="Unassembled WGS sequence"/>
</dbReference>
<dbReference type="AlphaFoldDB" id="A0A167FH40"/>
<dbReference type="OrthoDB" id="204928at2759"/>
<dbReference type="EMBL" id="KV417397">
    <property type="protein sequence ID" value="KZO89483.1"/>
    <property type="molecule type" value="Genomic_DNA"/>
</dbReference>
<dbReference type="Gene3D" id="2.60.120.10">
    <property type="entry name" value="Jelly Rolls"/>
    <property type="match status" value="1"/>
</dbReference>
<dbReference type="EMBL" id="KV417273">
    <property type="protein sequence ID" value="KZO99039.1"/>
    <property type="molecule type" value="Genomic_DNA"/>
</dbReference>
<dbReference type="GO" id="GO:0000334">
    <property type="term" value="F:3-hydroxyanthranilate 3,4-dioxygenase activity"/>
    <property type="evidence" value="ECO:0007669"/>
    <property type="project" value="InterPro"/>
</dbReference>
<keyword evidence="3" id="KW-0560">Oxidoreductase</keyword>
<keyword evidence="4" id="KW-0408">Iron</keyword>
<keyword evidence="1" id="KW-0479">Metal-binding</keyword>
<dbReference type="GO" id="GO:0005506">
    <property type="term" value="F:iron ion binding"/>
    <property type="evidence" value="ECO:0007669"/>
    <property type="project" value="InterPro"/>
</dbReference>
<dbReference type="InterPro" id="IPR010329">
    <property type="entry name" value="3hydroanth_dOase"/>
</dbReference>
<name>A0A167FH40_CALVF</name>
<evidence type="ECO:0000256" key="4">
    <source>
        <dbReference type="ARBA" id="ARBA00023004"/>
    </source>
</evidence>
<evidence type="ECO:0000313" key="5">
    <source>
        <dbReference type="EMBL" id="KZO89483.1"/>
    </source>
</evidence>
<evidence type="ECO:0000256" key="1">
    <source>
        <dbReference type="ARBA" id="ARBA00022723"/>
    </source>
</evidence>
<evidence type="ECO:0000256" key="3">
    <source>
        <dbReference type="ARBA" id="ARBA00023002"/>
    </source>
</evidence>
<proteinExistence type="predicted"/>
<sequence length="89" mass="10146">MTARPCKPAQYVAFNTNGFGLDIDKCDIYHGYGFVVRSMNTANERNGNHAIDLENWFYQHRGVMLRRVLDDNTFRDIPNAKGGDVPLLL</sequence>
<protein>
    <submittedName>
        <fullName evidence="5">Uncharacterized protein</fullName>
    </submittedName>
</protein>
<dbReference type="Pfam" id="PF06052">
    <property type="entry name" value="3-HAO"/>
    <property type="match status" value="1"/>
</dbReference>
<organism evidence="5 7">
    <name type="scientific">Calocera viscosa (strain TUFC12733)</name>
    <dbReference type="NCBI Taxonomy" id="1330018"/>
    <lineage>
        <taxon>Eukaryota</taxon>
        <taxon>Fungi</taxon>
        <taxon>Dikarya</taxon>
        <taxon>Basidiomycota</taxon>
        <taxon>Agaricomycotina</taxon>
        <taxon>Dacrymycetes</taxon>
        <taxon>Dacrymycetales</taxon>
        <taxon>Dacrymycetaceae</taxon>
        <taxon>Calocera</taxon>
    </lineage>
</organism>
<dbReference type="InterPro" id="IPR014710">
    <property type="entry name" value="RmlC-like_jellyroll"/>
</dbReference>
<evidence type="ECO:0000256" key="2">
    <source>
        <dbReference type="ARBA" id="ARBA00022964"/>
    </source>
</evidence>
<evidence type="ECO:0000313" key="6">
    <source>
        <dbReference type="EMBL" id="KZO99039.1"/>
    </source>
</evidence>
<accession>A0A167FH40</accession>